<dbReference type="EMBL" id="JARBHB010000004">
    <property type="protein sequence ID" value="KAJ8887371.1"/>
    <property type="molecule type" value="Genomic_DNA"/>
</dbReference>
<evidence type="ECO:0000313" key="2">
    <source>
        <dbReference type="Proteomes" id="UP001159363"/>
    </source>
</evidence>
<keyword evidence="2" id="KW-1185">Reference proteome</keyword>
<feature type="non-terminal residue" evidence="1">
    <location>
        <position position="213"/>
    </location>
</feature>
<sequence length="213" mass="24509">MTTVGGKMDESMIINQLFVMPHESDSVVSALDTTSKDVRALFLHEQSLIILSHFLDKKKLPKHFNHHQRGHMKTDCPRLNELWDSESHNVVLSRNVIFDQHWKNQHLDKNYDTERKHIIDIDDTVQDTTQSKEKKRSSPLSMTTTDIRRGLRDFDVYIMLALPVGTANDVTQSYEETFENEGWLELKKGLSAVESSDAFNLVDPSLNTEVIDL</sequence>
<organism evidence="1 2">
    <name type="scientific">Dryococelus australis</name>
    <dbReference type="NCBI Taxonomy" id="614101"/>
    <lineage>
        <taxon>Eukaryota</taxon>
        <taxon>Metazoa</taxon>
        <taxon>Ecdysozoa</taxon>
        <taxon>Arthropoda</taxon>
        <taxon>Hexapoda</taxon>
        <taxon>Insecta</taxon>
        <taxon>Pterygota</taxon>
        <taxon>Neoptera</taxon>
        <taxon>Polyneoptera</taxon>
        <taxon>Phasmatodea</taxon>
        <taxon>Verophasmatodea</taxon>
        <taxon>Anareolatae</taxon>
        <taxon>Phasmatidae</taxon>
        <taxon>Eurycanthinae</taxon>
        <taxon>Dryococelus</taxon>
    </lineage>
</organism>
<protein>
    <submittedName>
        <fullName evidence="1">Uncharacterized protein</fullName>
    </submittedName>
</protein>
<name>A0ABQ9HSL2_9NEOP</name>
<reference evidence="1 2" key="1">
    <citation type="submission" date="2023-02" db="EMBL/GenBank/DDBJ databases">
        <title>LHISI_Scaffold_Assembly.</title>
        <authorList>
            <person name="Stuart O.P."/>
            <person name="Cleave R."/>
            <person name="Magrath M.J.L."/>
            <person name="Mikheyev A.S."/>
        </authorList>
    </citation>
    <scope>NUCLEOTIDE SEQUENCE [LARGE SCALE GENOMIC DNA]</scope>
    <source>
        <strain evidence="1">Daus_M_001</strain>
        <tissue evidence="1">Leg muscle</tissue>
    </source>
</reference>
<comment type="caution">
    <text evidence="1">The sequence shown here is derived from an EMBL/GenBank/DDBJ whole genome shotgun (WGS) entry which is preliminary data.</text>
</comment>
<gene>
    <name evidence="1" type="ORF">PR048_013586</name>
</gene>
<accession>A0ABQ9HSL2</accession>
<proteinExistence type="predicted"/>
<evidence type="ECO:0000313" key="1">
    <source>
        <dbReference type="EMBL" id="KAJ8887371.1"/>
    </source>
</evidence>
<dbReference type="Proteomes" id="UP001159363">
    <property type="component" value="Chromosome X"/>
</dbReference>